<evidence type="ECO:0000256" key="1">
    <source>
        <dbReference type="SAM" id="MobiDB-lite"/>
    </source>
</evidence>
<evidence type="ECO:0000313" key="3">
    <source>
        <dbReference type="EMBL" id="KAK9095896.1"/>
    </source>
</evidence>
<feature type="compositionally biased region" description="Polar residues" evidence="1">
    <location>
        <begin position="22"/>
        <end position="48"/>
    </location>
</feature>
<feature type="compositionally biased region" description="Low complexity" evidence="1">
    <location>
        <begin position="540"/>
        <end position="559"/>
    </location>
</feature>
<feature type="region of interest" description="Disordered" evidence="1">
    <location>
        <begin position="699"/>
        <end position="718"/>
    </location>
</feature>
<reference evidence="3 4" key="1">
    <citation type="submission" date="2024-01" db="EMBL/GenBank/DDBJ databases">
        <title>Genome assemblies of Stephania.</title>
        <authorList>
            <person name="Yang L."/>
        </authorList>
    </citation>
    <scope>NUCLEOTIDE SEQUENCE [LARGE SCALE GENOMIC DNA]</scope>
    <source>
        <strain evidence="3">QJT</strain>
        <tissue evidence="3">Leaf</tissue>
    </source>
</reference>
<dbReference type="InterPro" id="IPR058055">
    <property type="entry name" value="PA-PLA1"/>
</dbReference>
<feature type="region of interest" description="Disordered" evidence="1">
    <location>
        <begin position="20"/>
        <end position="48"/>
    </location>
</feature>
<dbReference type="Proteomes" id="UP001417504">
    <property type="component" value="Unassembled WGS sequence"/>
</dbReference>
<keyword evidence="2" id="KW-1133">Transmembrane helix</keyword>
<dbReference type="AlphaFoldDB" id="A0AAP0HTF7"/>
<name>A0AAP0HTF7_9MAGN</name>
<keyword evidence="2" id="KW-0472">Membrane</keyword>
<dbReference type="EMBL" id="JBBNAE010000009">
    <property type="protein sequence ID" value="KAK9095896.1"/>
    <property type="molecule type" value="Genomic_DNA"/>
</dbReference>
<dbReference type="GO" id="GO:0004620">
    <property type="term" value="F:phospholipase activity"/>
    <property type="evidence" value="ECO:0007669"/>
    <property type="project" value="TreeGrafter"/>
</dbReference>
<feature type="region of interest" description="Disordered" evidence="1">
    <location>
        <begin position="609"/>
        <end position="647"/>
    </location>
</feature>
<organism evidence="3 4">
    <name type="scientific">Stephania japonica</name>
    <dbReference type="NCBI Taxonomy" id="461633"/>
    <lineage>
        <taxon>Eukaryota</taxon>
        <taxon>Viridiplantae</taxon>
        <taxon>Streptophyta</taxon>
        <taxon>Embryophyta</taxon>
        <taxon>Tracheophyta</taxon>
        <taxon>Spermatophyta</taxon>
        <taxon>Magnoliopsida</taxon>
        <taxon>Ranunculales</taxon>
        <taxon>Menispermaceae</taxon>
        <taxon>Menispermoideae</taxon>
        <taxon>Cissampelideae</taxon>
        <taxon>Stephania</taxon>
    </lineage>
</organism>
<feature type="region of interest" description="Disordered" evidence="1">
    <location>
        <begin position="382"/>
        <end position="479"/>
    </location>
</feature>
<feature type="compositionally biased region" description="Polar residues" evidence="1">
    <location>
        <begin position="446"/>
        <end position="474"/>
    </location>
</feature>
<protein>
    <submittedName>
        <fullName evidence="3">Uncharacterized protein</fullName>
    </submittedName>
</protein>
<comment type="caution">
    <text evidence="3">The sequence shown here is derived from an EMBL/GenBank/DDBJ whole genome shotgun (WGS) entry which is preliminary data.</text>
</comment>
<gene>
    <name evidence="3" type="ORF">Sjap_021393</name>
</gene>
<proteinExistence type="predicted"/>
<dbReference type="GO" id="GO:0005737">
    <property type="term" value="C:cytoplasm"/>
    <property type="evidence" value="ECO:0007669"/>
    <property type="project" value="TreeGrafter"/>
</dbReference>
<feature type="region of interest" description="Disordered" evidence="1">
    <location>
        <begin position="185"/>
        <end position="205"/>
    </location>
</feature>
<feature type="region of interest" description="Disordered" evidence="1">
    <location>
        <begin position="535"/>
        <end position="570"/>
    </location>
</feature>
<dbReference type="PANTHER" id="PTHR23509">
    <property type="entry name" value="PA-PL1 PHOSPHOLIPASE FAMILY"/>
    <property type="match status" value="1"/>
</dbReference>
<evidence type="ECO:0000256" key="2">
    <source>
        <dbReference type="SAM" id="Phobius"/>
    </source>
</evidence>
<evidence type="ECO:0000313" key="4">
    <source>
        <dbReference type="Proteomes" id="UP001417504"/>
    </source>
</evidence>
<feature type="transmembrane region" description="Helical" evidence="2">
    <location>
        <begin position="746"/>
        <end position="768"/>
    </location>
</feature>
<feature type="compositionally biased region" description="Basic and acidic residues" evidence="1">
    <location>
        <begin position="195"/>
        <end position="204"/>
    </location>
</feature>
<keyword evidence="2" id="KW-0812">Transmembrane</keyword>
<dbReference type="PANTHER" id="PTHR23509:SF10">
    <property type="entry name" value="LD21067P"/>
    <property type="match status" value="1"/>
</dbReference>
<keyword evidence="4" id="KW-1185">Reference proteome</keyword>
<feature type="compositionally biased region" description="Polar residues" evidence="1">
    <location>
        <begin position="612"/>
        <end position="626"/>
    </location>
</feature>
<dbReference type="InterPro" id="IPR029058">
    <property type="entry name" value="AB_hydrolase_fold"/>
</dbReference>
<accession>A0AAP0HTF7</accession>
<sequence>MEEREEDLLSCWWKEYAECSEGPSSRSTSTDLKLDTQSQTSLSDGSHSTRLLTVEEERVGVPVKGGLYEVDLAKRHCFPVYWNGENRRVLRGHWFARKASLDWLPLREDVAEQLELAYRGRVWHRRTFQPSGLFAARIDLQGSTSGLHALFTGEDDTWEVWLSVDAHGFSNIMSLNRNAIKLRRGYAPSGSPKPSQDELRQQKEEEMDDYCSQVPVRHLVFMVHGIGQRLEKANLVDDVGNFRQITASLAELHLTSYQRDTQRVLFIPCQWRRGLKLGGESVVEKITLDGVKGLRVMLSATAHDVLYYMSPIYCQEIINSVSNQLNRLYLKFIKRNPGYDGKVSIYGHSLGSVLSYDILCHQNHLSCPFPLEFMFAEHVKDEKSHQDGTAQPSEVGSFPKLRNENSNTKATNIEDHAKSENSPPDDGTIQSSENSSSHLENEDLNTSTSIYEEHTISGTPQPSPGGVTQSSEHSFPSKLGKEYFDRTSNFEELAKNGISELDGTTQSSEHNYPSELGYEISKENFVDLNEHEVNEKAENNIDTSSDHSSSNPENENSNTKNLDKGSVDSIEGSDHLFQASEDPSLAVDNSSTLDGQNDFLKACNQEVEVSNEDTTSAKQSSESLLNKGSKKEASSGMHPQEENQLDSTNGVSCAVFAGDSDNWGECGDRNNKDRLVQLLTEEIGILKARVAELELHHNAGVGGSHRGDKKADPDSSKQAISQIAPKQATYKSYTPYIKYTKLEFEVYMLTLFLLLVLLLVSFLHFGIFG</sequence>
<feature type="compositionally biased region" description="Basic and acidic residues" evidence="1">
    <location>
        <begin position="705"/>
        <end position="715"/>
    </location>
</feature>
<dbReference type="SUPFAM" id="SSF53474">
    <property type="entry name" value="alpha/beta-Hydrolases"/>
    <property type="match status" value="1"/>
</dbReference>